<dbReference type="InterPro" id="IPR036259">
    <property type="entry name" value="MFS_trans_sf"/>
</dbReference>
<keyword evidence="1" id="KW-0472">Membrane</keyword>
<keyword evidence="1" id="KW-0812">Transmembrane</keyword>
<reference evidence="2 3" key="1">
    <citation type="submission" date="2016-10" db="EMBL/GenBank/DDBJ databases">
        <authorList>
            <person name="de Groot N.N."/>
        </authorList>
    </citation>
    <scope>NUCLEOTIDE SEQUENCE [LARGE SCALE GENOMIC DNA]</scope>
    <source>
        <strain evidence="2 3">CGMCC 1.8894</strain>
    </source>
</reference>
<sequence>MPLVFYAKADYPAAMSVIALPMNLINALAPPVLVALLSEIGVQAVFMLLRMLSVLALGVLLLLNTVRGKSPDME</sequence>
<dbReference type="EMBL" id="FNOM01000005">
    <property type="protein sequence ID" value="SDX12245.1"/>
    <property type="molecule type" value="Genomic_DNA"/>
</dbReference>
<evidence type="ECO:0000256" key="1">
    <source>
        <dbReference type="SAM" id="Phobius"/>
    </source>
</evidence>
<name>A0A1H2Z4L2_9RHOB</name>
<organism evidence="2 3">
    <name type="scientific">Roseicitreum antarcticum</name>
    <dbReference type="NCBI Taxonomy" id="564137"/>
    <lineage>
        <taxon>Bacteria</taxon>
        <taxon>Pseudomonadati</taxon>
        <taxon>Pseudomonadota</taxon>
        <taxon>Alphaproteobacteria</taxon>
        <taxon>Rhodobacterales</taxon>
        <taxon>Paracoccaceae</taxon>
        <taxon>Roseicitreum</taxon>
    </lineage>
</organism>
<dbReference type="SUPFAM" id="SSF103473">
    <property type="entry name" value="MFS general substrate transporter"/>
    <property type="match status" value="1"/>
</dbReference>
<feature type="transmembrane region" description="Helical" evidence="1">
    <location>
        <begin position="12"/>
        <end position="34"/>
    </location>
</feature>
<keyword evidence="1" id="KW-1133">Transmembrane helix</keyword>
<protein>
    <submittedName>
        <fullName evidence="2">Uncharacterized protein</fullName>
    </submittedName>
</protein>
<evidence type="ECO:0000313" key="2">
    <source>
        <dbReference type="EMBL" id="SDX12245.1"/>
    </source>
</evidence>
<accession>A0A1H2Z4L2</accession>
<proteinExistence type="predicted"/>
<dbReference type="Proteomes" id="UP000198539">
    <property type="component" value="Unassembled WGS sequence"/>
</dbReference>
<keyword evidence="3" id="KW-1185">Reference proteome</keyword>
<gene>
    <name evidence="2" type="ORF">SAMN04488238_105242</name>
</gene>
<dbReference type="AlphaFoldDB" id="A0A1H2Z4L2"/>
<evidence type="ECO:0000313" key="3">
    <source>
        <dbReference type="Proteomes" id="UP000198539"/>
    </source>
</evidence>
<feature type="transmembrane region" description="Helical" evidence="1">
    <location>
        <begin position="40"/>
        <end position="63"/>
    </location>
</feature>